<dbReference type="CDD" id="cd00090">
    <property type="entry name" value="HTH_ARSR"/>
    <property type="match status" value="1"/>
</dbReference>
<dbReference type="PANTHER" id="PTHR33221">
    <property type="entry name" value="WINGED HELIX-TURN-HELIX TRANSCRIPTIONAL REGULATOR, RRF2 FAMILY"/>
    <property type="match status" value="1"/>
</dbReference>
<keyword evidence="1" id="KW-0732">Signal</keyword>
<feature type="chain" id="PRO_5022734337" evidence="1">
    <location>
        <begin position="23"/>
        <end position="152"/>
    </location>
</feature>
<sequence length="152" mass="16250">MLRITRLTDYAAVVLTVLAASAGEVLSASDIAEQAGLEATTVSKVLKPLAQAGLVEGFRGAHGGYRLTRPAVDVKLIEVIEAMEGPLAVTDCSVHDGNCGLESSCGMRRNWRRVNDVIVQALQGISLQDMLDPEPEPDPRATRRIDLRLASA</sequence>
<organism evidence="2 3">
    <name type="scientific">Cognatilysobacter lacus</name>
    <dbReference type="NCBI Taxonomy" id="1643323"/>
    <lineage>
        <taxon>Bacteria</taxon>
        <taxon>Pseudomonadati</taxon>
        <taxon>Pseudomonadota</taxon>
        <taxon>Gammaproteobacteria</taxon>
        <taxon>Lysobacterales</taxon>
        <taxon>Lysobacteraceae</taxon>
        <taxon>Cognatilysobacter</taxon>
    </lineage>
</organism>
<dbReference type="GO" id="GO:0005829">
    <property type="term" value="C:cytosol"/>
    <property type="evidence" value="ECO:0007669"/>
    <property type="project" value="TreeGrafter"/>
</dbReference>
<dbReference type="GO" id="GO:0003700">
    <property type="term" value="F:DNA-binding transcription factor activity"/>
    <property type="evidence" value="ECO:0007669"/>
    <property type="project" value="TreeGrafter"/>
</dbReference>
<dbReference type="PANTHER" id="PTHR33221:SF2">
    <property type="entry name" value="TRANSCRIPTIONAL REGULATOR"/>
    <property type="match status" value="1"/>
</dbReference>
<dbReference type="SUPFAM" id="SSF46785">
    <property type="entry name" value="Winged helix' DNA-binding domain"/>
    <property type="match status" value="1"/>
</dbReference>
<evidence type="ECO:0000313" key="3">
    <source>
        <dbReference type="Proteomes" id="UP000323164"/>
    </source>
</evidence>
<dbReference type="EMBL" id="VTRV01000006">
    <property type="protein sequence ID" value="TZF91573.1"/>
    <property type="molecule type" value="Genomic_DNA"/>
</dbReference>
<accession>A0A5D8ZBZ7</accession>
<evidence type="ECO:0000313" key="2">
    <source>
        <dbReference type="EMBL" id="TZF91573.1"/>
    </source>
</evidence>
<reference evidence="2 3" key="1">
    <citation type="submission" date="2019-08" db="EMBL/GenBank/DDBJ databases">
        <title>Draft genome sequence of Lysobacter sp. UKS-15.</title>
        <authorList>
            <person name="Im W.-T."/>
        </authorList>
    </citation>
    <scope>NUCLEOTIDE SEQUENCE [LARGE SCALE GENOMIC DNA]</scope>
    <source>
        <strain evidence="2 3">UKS-15</strain>
    </source>
</reference>
<evidence type="ECO:0000256" key="1">
    <source>
        <dbReference type="SAM" id="SignalP"/>
    </source>
</evidence>
<dbReference type="InterPro" id="IPR014290">
    <property type="entry name" value="SUF_FeS_clus_asmbl_reg"/>
</dbReference>
<protein>
    <submittedName>
        <fullName evidence="2">SUF system Fe-S cluster assembly regulator</fullName>
    </submittedName>
</protein>
<keyword evidence="3" id="KW-1185">Reference proteome</keyword>
<dbReference type="NCBIfam" id="TIGR00738">
    <property type="entry name" value="rrf2_super"/>
    <property type="match status" value="1"/>
</dbReference>
<dbReference type="RefSeq" id="WP_149351501.1">
    <property type="nucleotide sequence ID" value="NZ_VTRV01000006.1"/>
</dbReference>
<dbReference type="AlphaFoldDB" id="A0A5D8ZBZ7"/>
<dbReference type="InterPro" id="IPR036390">
    <property type="entry name" value="WH_DNA-bd_sf"/>
</dbReference>
<dbReference type="InterPro" id="IPR011991">
    <property type="entry name" value="ArsR-like_HTH"/>
</dbReference>
<dbReference type="PROSITE" id="PS51197">
    <property type="entry name" value="HTH_RRF2_2"/>
    <property type="match status" value="1"/>
</dbReference>
<gene>
    <name evidence="2" type="ORF">FW784_01055</name>
</gene>
<comment type="caution">
    <text evidence="2">The sequence shown here is derived from an EMBL/GenBank/DDBJ whole genome shotgun (WGS) entry which is preliminary data.</text>
</comment>
<dbReference type="InterPro" id="IPR036388">
    <property type="entry name" value="WH-like_DNA-bd_sf"/>
</dbReference>
<dbReference type="Pfam" id="PF02082">
    <property type="entry name" value="Rrf2"/>
    <property type="match status" value="1"/>
</dbReference>
<dbReference type="NCBIfam" id="TIGR02944">
    <property type="entry name" value="suf_reg_Xantho"/>
    <property type="match status" value="1"/>
</dbReference>
<dbReference type="Gene3D" id="1.10.10.10">
    <property type="entry name" value="Winged helix-like DNA-binding domain superfamily/Winged helix DNA-binding domain"/>
    <property type="match status" value="1"/>
</dbReference>
<dbReference type="Proteomes" id="UP000323164">
    <property type="component" value="Unassembled WGS sequence"/>
</dbReference>
<name>A0A5D8ZBZ7_9GAMM</name>
<feature type="signal peptide" evidence="1">
    <location>
        <begin position="1"/>
        <end position="22"/>
    </location>
</feature>
<proteinExistence type="predicted"/>
<dbReference type="InterPro" id="IPR000944">
    <property type="entry name" value="Tscrpt_reg_Rrf2"/>
</dbReference>
<dbReference type="OrthoDB" id="9808360at2"/>